<evidence type="ECO:0000313" key="2">
    <source>
        <dbReference type="EMBL" id="JAD75178.1"/>
    </source>
</evidence>
<name>A0A0A9CL62_ARUDO</name>
<feature type="compositionally biased region" description="Basic and acidic residues" evidence="1">
    <location>
        <begin position="52"/>
        <end position="63"/>
    </location>
</feature>
<protein>
    <submittedName>
        <fullName evidence="2">Uncharacterized protein</fullName>
    </submittedName>
</protein>
<sequence>MMQHLPIYIAHGPLAVQRIACKSSDSFFPDQIFDRHETFPGGKSLWQLPRSSHSDQTESRQICRNDSNYYS</sequence>
<accession>A0A0A9CL62</accession>
<dbReference type="AlphaFoldDB" id="A0A0A9CL62"/>
<organism evidence="2">
    <name type="scientific">Arundo donax</name>
    <name type="common">Giant reed</name>
    <name type="synonym">Donax arundinaceus</name>
    <dbReference type="NCBI Taxonomy" id="35708"/>
    <lineage>
        <taxon>Eukaryota</taxon>
        <taxon>Viridiplantae</taxon>
        <taxon>Streptophyta</taxon>
        <taxon>Embryophyta</taxon>
        <taxon>Tracheophyta</taxon>
        <taxon>Spermatophyta</taxon>
        <taxon>Magnoliopsida</taxon>
        <taxon>Liliopsida</taxon>
        <taxon>Poales</taxon>
        <taxon>Poaceae</taxon>
        <taxon>PACMAD clade</taxon>
        <taxon>Arundinoideae</taxon>
        <taxon>Arundineae</taxon>
        <taxon>Arundo</taxon>
    </lineage>
</organism>
<feature type="region of interest" description="Disordered" evidence="1">
    <location>
        <begin position="44"/>
        <end position="71"/>
    </location>
</feature>
<dbReference type="EMBL" id="GBRH01222717">
    <property type="protein sequence ID" value="JAD75178.1"/>
    <property type="molecule type" value="Transcribed_RNA"/>
</dbReference>
<reference evidence="2" key="1">
    <citation type="submission" date="2014-09" db="EMBL/GenBank/DDBJ databases">
        <authorList>
            <person name="Magalhaes I.L.F."/>
            <person name="Oliveira U."/>
            <person name="Santos F.R."/>
            <person name="Vidigal T.H.D.A."/>
            <person name="Brescovit A.D."/>
            <person name="Santos A.J."/>
        </authorList>
    </citation>
    <scope>NUCLEOTIDE SEQUENCE</scope>
    <source>
        <tissue evidence="2">Shoot tissue taken approximately 20 cm above the soil surface</tissue>
    </source>
</reference>
<reference evidence="2" key="2">
    <citation type="journal article" date="2015" name="Data Brief">
        <title>Shoot transcriptome of the giant reed, Arundo donax.</title>
        <authorList>
            <person name="Barrero R.A."/>
            <person name="Guerrero F.D."/>
            <person name="Moolhuijzen P."/>
            <person name="Goolsby J.A."/>
            <person name="Tidwell J."/>
            <person name="Bellgard S.E."/>
            <person name="Bellgard M.I."/>
        </authorList>
    </citation>
    <scope>NUCLEOTIDE SEQUENCE</scope>
    <source>
        <tissue evidence="2">Shoot tissue taken approximately 20 cm above the soil surface</tissue>
    </source>
</reference>
<proteinExistence type="predicted"/>
<evidence type="ECO:0000256" key="1">
    <source>
        <dbReference type="SAM" id="MobiDB-lite"/>
    </source>
</evidence>